<feature type="compositionally biased region" description="Basic and acidic residues" evidence="1">
    <location>
        <begin position="904"/>
        <end position="924"/>
    </location>
</feature>
<feature type="compositionally biased region" description="Low complexity" evidence="1">
    <location>
        <begin position="1077"/>
        <end position="1089"/>
    </location>
</feature>
<feature type="compositionally biased region" description="Pro residues" evidence="1">
    <location>
        <begin position="1009"/>
        <end position="1018"/>
    </location>
</feature>
<name>G4TLC0_SERID</name>
<reference evidence="2 3" key="1">
    <citation type="journal article" date="2011" name="PLoS Pathog.">
        <title>Endophytic Life Strategies Decoded by Genome and Transcriptome Analyses of the Mutualistic Root Symbiont Piriformospora indica.</title>
        <authorList>
            <person name="Zuccaro A."/>
            <person name="Lahrmann U."/>
            <person name="Guldener U."/>
            <person name="Langen G."/>
            <person name="Pfiffi S."/>
            <person name="Biedenkopf D."/>
            <person name="Wong P."/>
            <person name="Samans B."/>
            <person name="Grimm C."/>
            <person name="Basiewicz M."/>
            <person name="Murat C."/>
            <person name="Martin F."/>
            <person name="Kogel K.H."/>
        </authorList>
    </citation>
    <scope>NUCLEOTIDE SEQUENCE [LARGE SCALE GENOMIC DNA]</scope>
    <source>
        <strain evidence="2 3">DSM 11827</strain>
    </source>
</reference>
<feature type="compositionally biased region" description="Basic and acidic residues" evidence="1">
    <location>
        <begin position="326"/>
        <end position="339"/>
    </location>
</feature>
<feature type="compositionally biased region" description="Low complexity" evidence="1">
    <location>
        <begin position="340"/>
        <end position="357"/>
    </location>
</feature>
<comment type="caution">
    <text evidence="2">The sequence shown here is derived from an EMBL/GenBank/DDBJ whole genome shotgun (WGS) entry which is preliminary data.</text>
</comment>
<evidence type="ECO:0000313" key="3">
    <source>
        <dbReference type="Proteomes" id="UP000007148"/>
    </source>
</evidence>
<evidence type="ECO:0000256" key="1">
    <source>
        <dbReference type="SAM" id="MobiDB-lite"/>
    </source>
</evidence>
<feature type="region of interest" description="Disordered" evidence="1">
    <location>
        <begin position="1126"/>
        <end position="1190"/>
    </location>
</feature>
<feature type="compositionally biased region" description="Pro residues" evidence="1">
    <location>
        <begin position="651"/>
        <end position="664"/>
    </location>
</feature>
<dbReference type="HOGENOM" id="CLU_271913_0_0_1"/>
<evidence type="ECO:0000313" key="2">
    <source>
        <dbReference type="EMBL" id="CCA72113.1"/>
    </source>
</evidence>
<feature type="compositionally biased region" description="Polar residues" evidence="1">
    <location>
        <begin position="674"/>
        <end position="687"/>
    </location>
</feature>
<feature type="region of interest" description="Disordered" evidence="1">
    <location>
        <begin position="897"/>
        <end position="927"/>
    </location>
</feature>
<feature type="region of interest" description="Disordered" evidence="1">
    <location>
        <begin position="579"/>
        <end position="608"/>
    </location>
</feature>
<keyword evidence="3" id="KW-1185">Reference proteome</keyword>
<dbReference type="OrthoDB" id="3261468at2759"/>
<dbReference type="EMBL" id="CAFZ01000148">
    <property type="protein sequence ID" value="CCA72113.1"/>
    <property type="molecule type" value="Genomic_DNA"/>
</dbReference>
<feature type="region of interest" description="Disordered" evidence="1">
    <location>
        <begin position="968"/>
        <end position="1095"/>
    </location>
</feature>
<feature type="region of interest" description="Disordered" evidence="1">
    <location>
        <begin position="326"/>
        <end position="372"/>
    </location>
</feature>
<feature type="region of interest" description="Disordered" evidence="1">
    <location>
        <begin position="107"/>
        <end position="156"/>
    </location>
</feature>
<dbReference type="InParanoid" id="G4TLC0"/>
<feature type="compositionally biased region" description="Basic and acidic residues" evidence="1">
    <location>
        <begin position="107"/>
        <end position="118"/>
    </location>
</feature>
<dbReference type="AlphaFoldDB" id="G4TLC0"/>
<dbReference type="eggNOG" id="ENOG502SE8V">
    <property type="taxonomic scope" value="Eukaryota"/>
</dbReference>
<feature type="compositionally biased region" description="Low complexity" evidence="1">
    <location>
        <begin position="969"/>
        <end position="985"/>
    </location>
</feature>
<accession>G4TLC0</accession>
<proteinExistence type="predicted"/>
<protein>
    <submittedName>
        <fullName evidence="2">Uncharacterized protein</fullName>
    </submittedName>
</protein>
<feature type="region of interest" description="Disordered" evidence="1">
    <location>
        <begin position="623"/>
        <end position="722"/>
    </location>
</feature>
<organism evidence="2 3">
    <name type="scientific">Serendipita indica (strain DSM 11827)</name>
    <name type="common">Root endophyte fungus</name>
    <name type="synonym">Piriformospora indica</name>
    <dbReference type="NCBI Taxonomy" id="1109443"/>
    <lineage>
        <taxon>Eukaryota</taxon>
        <taxon>Fungi</taxon>
        <taxon>Dikarya</taxon>
        <taxon>Basidiomycota</taxon>
        <taxon>Agaricomycotina</taxon>
        <taxon>Agaricomycetes</taxon>
        <taxon>Sebacinales</taxon>
        <taxon>Serendipitaceae</taxon>
        <taxon>Serendipita</taxon>
    </lineage>
</organism>
<gene>
    <name evidence="2" type="ORF">PIIN_06049</name>
</gene>
<feature type="compositionally biased region" description="Polar residues" evidence="1">
    <location>
        <begin position="592"/>
        <end position="608"/>
    </location>
</feature>
<dbReference type="Proteomes" id="UP000007148">
    <property type="component" value="Unassembled WGS sequence"/>
</dbReference>
<sequence>MQLQLIPFPPHPAILFAFTLPALPPTLPFPPAYAGQLQLLLHTDLDPPPSPYALDKAVWAVHLIEIVTFDLPKRKVHVKMVDDSVIEWEMRGEEPWLKRVQENVEKSTKEAERERNEELNAAAASSVANPYLPLTNPPLCPPELEREVTSNSRSHRRSKSLFNSLLSALSIGSYTPSGTQPYRIGGGGGGSGRKDRFETSAEHLASTIRAFSISSLSTSEFTYPPRAQLRQVSSPASRILRRNARSALVDCFRRWVVPTVRDRLRWGAFIPYDEDLETGLDETKWGKMSKATNAYADWACRSKIRRCESTLKDALALVASPTEESGMRHEVISDKDSRRSSASSTLASAISASSRASSSHHEQPSPDGEFDEFPESILAATLKTPRPAALNNLTGPYTPISGRHVSALQSIITKFKTLHDMLGADARGMAEGHNLALRALEERGRRRGWSSMESGGIRKSRLWYVVSIPWNCTFGAKRGGNSISNAEYGSGSSAWELSIPVVRSALGEISSTWEDWQMEWEMEREFEHDEIEDFNVDDFPDVVSEFETGPFRSDIELNGHGRNPSLTATEIDLNDAECHSEFSDSSDEGELSTVNETSPTSPSDFATLQQLSSSDPNLELTSASIVKAHRGRRSGVQARLGTYEDVRDEMPPSPPLVALSPPPARLRTGKENAEGTSTTEPRANASASRPPRGLKPLKMQPLANRATSHRREGATSEHAQGNFAQTRVGDVQSGVFDEWEEDTEAGDVFGPINHPSLEPRRFLGSLRDALESRINDDGGVSVLEQVGASSEVASGHVYPPGLHGDYPWGAHPPSPTRKVLAVSPRRRDFAELAVDDAREALVMDKLPSARSPRLKPHLTLSLSAISKPLSAPMTDSHLGQAHVPVTIIPEARPAPLSAPAHVSSFEDKVQEEPRTLEGPPKEDAPALLLDTPTVEHPTSTYPYTWDISVVPRGMVVVGRVGVAEDDAASTMTTTTTTTSEKSSSSGKLAKQPSKLRKPNPNAKPILCVTPPPPVPPLPSKEEQARLVRSKSWKGLLSRSEKDTLQVSSEGKLVKRRRRSAEPLASSTPKKTKETSEQRSLMSSTSSESLDSVDSDDLGEVVVSTETYHIPDAWFTISEPKVVTRKSCTSVNLSAPEPERRPTRTKSMGTLNRPPSFIEIDPAMAPAIPPPPRPAKSLKRSRSVGHMVAES</sequence>